<dbReference type="InterPro" id="IPR014729">
    <property type="entry name" value="Rossmann-like_a/b/a_fold"/>
</dbReference>
<evidence type="ECO:0000313" key="3">
    <source>
        <dbReference type="EMBL" id="GAA3162011.1"/>
    </source>
</evidence>
<dbReference type="PANTHER" id="PTHR31964">
    <property type="entry name" value="ADENINE NUCLEOTIDE ALPHA HYDROLASES-LIKE SUPERFAMILY PROTEIN"/>
    <property type="match status" value="1"/>
</dbReference>
<comment type="caution">
    <text evidence="3">The sequence shown here is derived from an EMBL/GenBank/DDBJ whole genome shotgun (WGS) entry which is preliminary data.</text>
</comment>
<accession>A0ABP6NZY7</accession>
<dbReference type="CDD" id="cd00293">
    <property type="entry name" value="USP-like"/>
    <property type="match status" value="1"/>
</dbReference>
<dbReference type="Proteomes" id="UP001499924">
    <property type="component" value="Unassembled WGS sequence"/>
</dbReference>
<keyword evidence="4" id="KW-1185">Reference proteome</keyword>
<evidence type="ECO:0000256" key="1">
    <source>
        <dbReference type="ARBA" id="ARBA00008791"/>
    </source>
</evidence>
<dbReference type="SUPFAM" id="SSF52402">
    <property type="entry name" value="Adenine nucleotide alpha hydrolases-like"/>
    <property type="match status" value="2"/>
</dbReference>
<comment type="similarity">
    <text evidence="1">Belongs to the universal stress protein A family.</text>
</comment>
<organism evidence="3 4">
    <name type="scientific">Blastococcus jejuensis</name>
    <dbReference type="NCBI Taxonomy" id="351224"/>
    <lineage>
        <taxon>Bacteria</taxon>
        <taxon>Bacillati</taxon>
        <taxon>Actinomycetota</taxon>
        <taxon>Actinomycetes</taxon>
        <taxon>Geodermatophilales</taxon>
        <taxon>Geodermatophilaceae</taxon>
        <taxon>Blastococcus</taxon>
    </lineage>
</organism>
<evidence type="ECO:0000313" key="4">
    <source>
        <dbReference type="Proteomes" id="UP001499924"/>
    </source>
</evidence>
<dbReference type="EMBL" id="BAAAVV010000002">
    <property type="protein sequence ID" value="GAA3162011.1"/>
    <property type="molecule type" value="Genomic_DNA"/>
</dbReference>
<dbReference type="RefSeq" id="WP_344687767.1">
    <property type="nucleotide sequence ID" value="NZ_BAAAVV010000002.1"/>
</dbReference>
<evidence type="ECO:0000259" key="2">
    <source>
        <dbReference type="Pfam" id="PF00582"/>
    </source>
</evidence>
<dbReference type="InterPro" id="IPR006016">
    <property type="entry name" value="UspA"/>
</dbReference>
<name>A0ABP6NZY7_9ACTN</name>
<dbReference type="PRINTS" id="PR01438">
    <property type="entry name" value="UNVRSLSTRESS"/>
</dbReference>
<dbReference type="CDD" id="cd23659">
    <property type="entry name" value="USP_At3g01520-like"/>
    <property type="match status" value="1"/>
</dbReference>
<dbReference type="PANTHER" id="PTHR31964:SF113">
    <property type="entry name" value="USPA DOMAIN-CONTAINING PROTEIN"/>
    <property type="match status" value="1"/>
</dbReference>
<gene>
    <name evidence="3" type="ORF">GCM10010531_12160</name>
</gene>
<dbReference type="Gene3D" id="3.40.50.620">
    <property type="entry name" value="HUPs"/>
    <property type="match status" value="2"/>
</dbReference>
<reference evidence="4" key="1">
    <citation type="journal article" date="2019" name="Int. J. Syst. Evol. Microbiol.">
        <title>The Global Catalogue of Microorganisms (GCM) 10K type strain sequencing project: providing services to taxonomists for standard genome sequencing and annotation.</title>
        <authorList>
            <consortium name="The Broad Institute Genomics Platform"/>
            <consortium name="The Broad Institute Genome Sequencing Center for Infectious Disease"/>
            <person name="Wu L."/>
            <person name="Ma J."/>
        </authorList>
    </citation>
    <scope>NUCLEOTIDE SEQUENCE [LARGE SCALE GENOMIC DNA]</scope>
    <source>
        <strain evidence="4">JCM 15614</strain>
    </source>
</reference>
<feature type="domain" description="UspA" evidence="2">
    <location>
        <begin position="13"/>
        <end position="152"/>
    </location>
</feature>
<feature type="domain" description="UspA" evidence="2">
    <location>
        <begin position="163"/>
        <end position="301"/>
    </location>
</feature>
<sequence length="304" mass="31088">MPTGTGDGLAGGRVVVGVDGSPGGRAALVWALAAAARAGASLRVVAAFPVEVYWGDPVLIDPQHIEAVHADTEARAGAVLDEVRGELPAGSDVAVEVVAMPGRAGRELVLASEDADLLVVGNRGRGAVRSTVFGSVALHCVTHARCPVVVVRPRSEAALTPPRVVVGLDGSETSQHALERALLEAGRLGAAVTAVAAYSPESYWSDAYEVFIPPVEQLREDAQRGAEEEVARAREAAGPGAPAVDVQAVEGVAGEVLVRQAEGAELLVVGGRGHGAVRELLLGSIALHCVLHAPCPVMVVPTGR</sequence>
<dbReference type="Pfam" id="PF00582">
    <property type="entry name" value="Usp"/>
    <property type="match status" value="2"/>
</dbReference>
<dbReference type="InterPro" id="IPR006015">
    <property type="entry name" value="Universal_stress_UspA"/>
</dbReference>
<protein>
    <submittedName>
        <fullName evidence="3">Universal stress protein</fullName>
    </submittedName>
</protein>
<proteinExistence type="inferred from homology"/>